<dbReference type="Proteomes" id="UP000789508">
    <property type="component" value="Unassembled WGS sequence"/>
</dbReference>
<dbReference type="AlphaFoldDB" id="A0A9N9B6Y8"/>
<evidence type="ECO:0000313" key="2">
    <source>
        <dbReference type="Proteomes" id="UP000789508"/>
    </source>
</evidence>
<keyword evidence="2" id="KW-1185">Reference proteome</keyword>
<sequence length="70" mass="8241">MASRWSLNDPVSNLAKYNEDDYEFEEDNNCKYEENNYSEDYNNLDNYENITHNSKDTFISNQSLNLAVSS</sequence>
<protein>
    <submittedName>
        <fullName evidence="1">2824_t:CDS:1</fullName>
    </submittedName>
</protein>
<name>A0A9N9B6Y8_9GLOM</name>
<reference evidence="1" key="1">
    <citation type="submission" date="2021-06" db="EMBL/GenBank/DDBJ databases">
        <authorList>
            <person name="Kallberg Y."/>
            <person name="Tangrot J."/>
            <person name="Rosling A."/>
        </authorList>
    </citation>
    <scope>NUCLEOTIDE SEQUENCE</scope>
    <source>
        <strain evidence="1">FL130A</strain>
    </source>
</reference>
<gene>
    <name evidence="1" type="ORF">ALEPTO_LOCUS6000</name>
</gene>
<evidence type="ECO:0000313" key="1">
    <source>
        <dbReference type="EMBL" id="CAG8553614.1"/>
    </source>
</evidence>
<accession>A0A9N9B6Y8</accession>
<dbReference type="EMBL" id="CAJVPS010001893">
    <property type="protein sequence ID" value="CAG8553614.1"/>
    <property type="molecule type" value="Genomic_DNA"/>
</dbReference>
<organism evidence="1 2">
    <name type="scientific">Ambispora leptoticha</name>
    <dbReference type="NCBI Taxonomy" id="144679"/>
    <lineage>
        <taxon>Eukaryota</taxon>
        <taxon>Fungi</taxon>
        <taxon>Fungi incertae sedis</taxon>
        <taxon>Mucoromycota</taxon>
        <taxon>Glomeromycotina</taxon>
        <taxon>Glomeromycetes</taxon>
        <taxon>Archaeosporales</taxon>
        <taxon>Ambisporaceae</taxon>
        <taxon>Ambispora</taxon>
    </lineage>
</organism>
<proteinExistence type="predicted"/>
<comment type="caution">
    <text evidence="1">The sequence shown here is derived from an EMBL/GenBank/DDBJ whole genome shotgun (WGS) entry which is preliminary data.</text>
</comment>